<dbReference type="RefSeq" id="XP_003016422.1">
    <property type="nucleotide sequence ID" value="XM_003016376.1"/>
</dbReference>
<keyword evidence="1" id="KW-0175">Coiled coil</keyword>
<organism evidence="3 4">
    <name type="scientific">Arthroderma benhamiae (strain ATCC MYA-4681 / CBS 112371)</name>
    <name type="common">Trichophyton mentagrophytes</name>
    <dbReference type="NCBI Taxonomy" id="663331"/>
    <lineage>
        <taxon>Eukaryota</taxon>
        <taxon>Fungi</taxon>
        <taxon>Dikarya</taxon>
        <taxon>Ascomycota</taxon>
        <taxon>Pezizomycotina</taxon>
        <taxon>Eurotiomycetes</taxon>
        <taxon>Eurotiomycetidae</taxon>
        <taxon>Onygenales</taxon>
        <taxon>Arthrodermataceae</taxon>
        <taxon>Trichophyton</taxon>
    </lineage>
</organism>
<dbReference type="Proteomes" id="UP000008866">
    <property type="component" value="Unassembled WGS sequence"/>
</dbReference>
<reference evidence="4" key="1">
    <citation type="journal article" date="2011" name="Genome Biol.">
        <title>Comparative and functional genomics provide insights into the pathogenicity of dermatophytic fungi.</title>
        <authorList>
            <person name="Burmester A."/>
            <person name="Shelest E."/>
            <person name="Gloeckner G."/>
            <person name="Heddergott C."/>
            <person name="Schindler S."/>
            <person name="Staib P."/>
            <person name="Heidel A."/>
            <person name="Felder M."/>
            <person name="Petzold A."/>
            <person name="Szafranski K."/>
            <person name="Feuermann M."/>
            <person name="Pedruzzi I."/>
            <person name="Priebe S."/>
            <person name="Groth M."/>
            <person name="Winkler R."/>
            <person name="Li W."/>
            <person name="Kniemeyer O."/>
            <person name="Schroeckh V."/>
            <person name="Hertweck C."/>
            <person name="Hube B."/>
            <person name="White T.C."/>
            <person name="Platzer M."/>
            <person name="Guthke R."/>
            <person name="Heitman J."/>
            <person name="Woestemeyer J."/>
            <person name="Zipfel P.F."/>
            <person name="Monod M."/>
            <person name="Brakhage A.A."/>
        </authorList>
    </citation>
    <scope>NUCLEOTIDE SEQUENCE [LARGE SCALE GENOMIC DNA]</scope>
    <source>
        <strain evidence="4">ATCC MYA-4681 / CBS 112371</strain>
    </source>
</reference>
<comment type="caution">
    <text evidence="3">The sequence shown here is derived from an EMBL/GenBank/DDBJ whole genome shotgun (WGS) entry which is preliminary data.</text>
</comment>
<evidence type="ECO:0000313" key="3">
    <source>
        <dbReference type="EMBL" id="EFE35777.1"/>
    </source>
</evidence>
<proteinExistence type="predicted"/>
<accession>D4AM21</accession>
<feature type="compositionally biased region" description="Polar residues" evidence="2">
    <location>
        <begin position="319"/>
        <end position="338"/>
    </location>
</feature>
<evidence type="ECO:0000313" key="4">
    <source>
        <dbReference type="Proteomes" id="UP000008866"/>
    </source>
</evidence>
<sequence>MDRIAAIIKKAKLLNFPEGQDFNGVLFEWNHPEEGHEYIQNIYQDEDGTIMIICFLEKQAQLLLEFDSFEIDMSYKRIKSKQFNEVVFAKFLQAHNKVFTLLRVFTNKESPHGYQLLFERVFATISRVLQKPVNFFYLHRRGFKAIVMDMDAKQMTAGFDPITDSHILGSDMASLLDAPSRNRYFEICATLRESNNQQVRDWASHKAQTIIASGLNRFCSLINNRVFEQIRTNTNAAEQSHSKLYSMGTRQTLLSAVKSSQVLDQRDVDQYNAMDNFGLHHNYRTTSKSTSVQTMIRRKQNEEKKKRRHLAVSIEDDTILSQASSSEETREQGQTQGSLGIATQNAQATIQQQQLDYQRQQAEIRKQNAEAEKIELENKRLLLELTRLERDVD</sequence>
<keyword evidence="4" id="KW-1185">Reference proteome</keyword>
<feature type="region of interest" description="Disordered" evidence="2">
    <location>
        <begin position="300"/>
        <end position="339"/>
    </location>
</feature>
<dbReference type="EMBL" id="ABSU01000002">
    <property type="protein sequence ID" value="EFE35777.1"/>
    <property type="molecule type" value="Genomic_DNA"/>
</dbReference>
<dbReference type="HOGENOM" id="CLU_025896_0_0_1"/>
<dbReference type="OMA" id="HMAREES"/>
<dbReference type="eggNOG" id="ENOG502S31A">
    <property type="taxonomic scope" value="Eukaryota"/>
</dbReference>
<dbReference type="KEGG" id="abe:ARB_04711"/>
<name>D4AM21_ARTBC</name>
<dbReference type="GeneID" id="9521912"/>
<protein>
    <submittedName>
        <fullName evidence="3">Uncharacterized protein</fullName>
    </submittedName>
</protein>
<gene>
    <name evidence="3" type="ORF">ARB_04711</name>
</gene>
<dbReference type="AlphaFoldDB" id="D4AM21"/>
<evidence type="ECO:0000256" key="2">
    <source>
        <dbReference type="SAM" id="MobiDB-lite"/>
    </source>
</evidence>
<feature type="coiled-coil region" evidence="1">
    <location>
        <begin position="343"/>
        <end position="391"/>
    </location>
</feature>
<evidence type="ECO:0000256" key="1">
    <source>
        <dbReference type="SAM" id="Coils"/>
    </source>
</evidence>